<dbReference type="FunFam" id="3.40.50.720:FF:000084">
    <property type="entry name" value="Short-chain dehydrogenase reductase"/>
    <property type="match status" value="1"/>
</dbReference>
<dbReference type="CDD" id="cd05233">
    <property type="entry name" value="SDR_c"/>
    <property type="match status" value="1"/>
</dbReference>
<dbReference type="Gene3D" id="3.40.50.720">
    <property type="entry name" value="NAD(P)-binding Rossmann-like Domain"/>
    <property type="match status" value="1"/>
</dbReference>
<dbReference type="SMART" id="SM00822">
    <property type="entry name" value="PKS_KR"/>
    <property type="match status" value="1"/>
</dbReference>
<dbReference type="Pfam" id="PF13561">
    <property type="entry name" value="adh_short_C2"/>
    <property type="match status" value="1"/>
</dbReference>
<comment type="similarity">
    <text evidence="1">Belongs to the short-chain dehydrogenases/reductases (SDR) family.</text>
</comment>
<dbReference type="InterPro" id="IPR002347">
    <property type="entry name" value="SDR_fam"/>
</dbReference>
<sequence>MATQVKVALVTGGSQGIGEAAARRLAADGYAVAVVASSSQEKANRVAASIREDGGAAQGFVCDVREAGAVVELVGAVKETFGRVDLLVNAAGVFKPTPAGEARLTEAGQMIDINLRGTWNLIDAVVPMFKAQGSGAIVNVASVAGVTGFGGYSIYCATKAGIILMTRALACELGRSNIRVNCVAPGNTATAINEDIRNDASMQELRDFMTARTPSPRTFSEPQDIANAIAFLASDQASAMRGACLLMDEGISAGL</sequence>
<protein>
    <submittedName>
        <fullName evidence="4">SDR family oxidoreductase</fullName>
    </submittedName>
</protein>
<proteinExistence type="inferred from homology"/>
<feature type="domain" description="Ketoreductase" evidence="3">
    <location>
        <begin position="6"/>
        <end position="186"/>
    </location>
</feature>
<dbReference type="PANTHER" id="PTHR42760:SF133">
    <property type="entry name" value="3-OXOACYL-[ACYL-CARRIER-PROTEIN] REDUCTASE"/>
    <property type="match status" value="1"/>
</dbReference>
<evidence type="ECO:0000256" key="2">
    <source>
        <dbReference type="ARBA" id="ARBA00023002"/>
    </source>
</evidence>
<dbReference type="InterPro" id="IPR057326">
    <property type="entry name" value="KR_dom"/>
</dbReference>
<dbReference type="PROSITE" id="PS00061">
    <property type="entry name" value="ADH_SHORT"/>
    <property type="match status" value="1"/>
</dbReference>
<accession>A0A7D6A9Y9</accession>
<dbReference type="PANTHER" id="PTHR42760">
    <property type="entry name" value="SHORT-CHAIN DEHYDROGENASES/REDUCTASES FAMILY MEMBER"/>
    <property type="match status" value="1"/>
</dbReference>
<dbReference type="InterPro" id="IPR036291">
    <property type="entry name" value="NAD(P)-bd_dom_sf"/>
</dbReference>
<dbReference type="AlphaFoldDB" id="A0A7D6A9Y9"/>
<dbReference type="EMBL" id="CP059052">
    <property type="protein sequence ID" value="QLJ16061.1"/>
    <property type="molecule type" value="Genomic_DNA"/>
</dbReference>
<reference evidence="4 5" key="1">
    <citation type="journal article" date="2009" name="Mikrobiologiia">
        <title>[Phenanthren biodegradation and interaction of Pseudomonas putida BS3701 and Burkholderia sp.BS3702 in plant rhizosphere].</title>
        <authorList>
            <person name="Ovchinnikova A.A."/>
            <person name="Vetrova A.A."/>
            <person name="Filonov A.E."/>
            <person name="Boronin A.M."/>
        </authorList>
    </citation>
    <scope>NUCLEOTIDE SEQUENCE [LARGE SCALE GENOMIC DNA]</scope>
    <source>
        <strain evidence="4 5">BS3701</strain>
    </source>
</reference>
<name>A0A7D6A9Y9_PSEPU</name>
<evidence type="ECO:0000313" key="5">
    <source>
        <dbReference type="Proteomes" id="UP000510934"/>
    </source>
</evidence>
<dbReference type="RefSeq" id="WP_161773455.1">
    <property type="nucleotide sequence ID" value="NZ_CP059052.1"/>
</dbReference>
<dbReference type="Proteomes" id="UP000510934">
    <property type="component" value="Chromosome"/>
</dbReference>
<evidence type="ECO:0000259" key="3">
    <source>
        <dbReference type="SMART" id="SM00822"/>
    </source>
</evidence>
<dbReference type="SUPFAM" id="SSF51735">
    <property type="entry name" value="NAD(P)-binding Rossmann-fold domains"/>
    <property type="match status" value="1"/>
</dbReference>
<evidence type="ECO:0000313" key="4">
    <source>
        <dbReference type="EMBL" id="QLJ16061.1"/>
    </source>
</evidence>
<dbReference type="PRINTS" id="PR00080">
    <property type="entry name" value="SDRFAMILY"/>
</dbReference>
<evidence type="ECO:0000256" key="1">
    <source>
        <dbReference type="ARBA" id="ARBA00006484"/>
    </source>
</evidence>
<dbReference type="PRINTS" id="PR00081">
    <property type="entry name" value="GDHRDH"/>
</dbReference>
<dbReference type="InterPro" id="IPR020904">
    <property type="entry name" value="Sc_DH/Rdtase_CS"/>
</dbReference>
<keyword evidence="2" id="KW-0560">Oxidoreductase</keyword>
<gene>
    <name evidence="4" type="ORF">H0H12_09110</name>
</gene>
<dbReference type="GO" id="GO:0016616">
    <property type="term" value="F:oxidoreductase activity, acting on the CH-OH group of donors, NAD or NADP as acceptor"/>
    <property type="evidence" value="ECO:0007669"/>
    <property type="project" value="UniProtKB-ARBA"/>
</dbReference>
<organism evidence="4 5">
    <name type="scientific">Pseudomonas putida</name>
    <name type="common">Arthrobacter siderocapsulatus</name>
    <dbReference type="NCBI Taxonomy" id="303"/>
    <lineage>
        <taxon>Bacteria</taxon>
        <taxon>Pseudomonadati</taxon>
        <taxon>Pseudomonadota</taxon>
        <taxon>Gammaproteobacteria</taxon>
        <taxon>Pseudomonadales</taxon>
        <taxon>Pseudomonadaceae</taxon>
        <taxon>Pseudomonas</taxon>
    </lineage>
</organism>